<dbReference type="Gene3D" id="1.10.10.60">
    <property type="entry name" value="Homeodomain-like"/>
    <property type="match status" value="2"/>
</dbReference>
<dbReference type="EMBL" id="BSRA01000005">
    <property type="protein sequence ID" value="GLV13409.1"/>
    <property type="molecule type" value="Genomic_DNA"/>
</dbReference>
<dbReference type="SMART" id="SM00342">
    <property type="entry name" value="HTH_ARAC"/>
    <property type="match status" value="1"/>
</dbReference>
<dbReference type="PROSITE" id="PS01124">
    <property type="entry name" value="HTH_ARAC_FAMILY_2"/>
    <property type="match status" value="1"/>
</dbReference>
<evidence type="ECO:0000256" key="2">
    <source>
        <dbReference type="ARBA" id="ARBA00023125"/>
    </source>
</evidence>
<reference evidence="6" key="2">
    <citation type="submission" date="2016-10" db="EMBL/GenBank/DDBJ databases">
        <authorList>
            <person name="de Groot N.N."/>
        </authorList>
    </citation>
    <scope>NUCLEOTIDE SEQUENCE [LARGE SCALE GENOMIC DNA]</scope>
    <source>
        <strain evidence="6">DSM 12489</strain>
    </source>
</reference>
<reference evidence="5" key="3">
    <citation type="submission" date="2023-02" db="EMBL/GenBank/DDBJ databases">
        <title>Proposal of a novel subspecies: Alicyclobacillus hesperidum subspecies aegle.</title>
        <authorList>
            <person name="Goto K."/>
            <person name="Fujii T."/>
            <person name="Yasui K."/>
            <person name="Mochida K."/>
            <person name="Kato-Tanaka Y."/>
            <person name="Morohoshi S."/>
            <person name="An S.Y."/>
            <person name="Kasai H."/>
            <person name="Yokota A."/>
        </authorList>
    </citation>
    <scope>NUCLEOTIDE SEQUENCE</scope>
    <source>
        <strain evidence="5">DSM 12766</strain>
    </source>
</reference>
<evidence type="ECO:0000313" key="6">
    <source>
        <dbReference type="EMBL" id="SDW24682.1"/>
    </source>
</evidence>
<dbReference type="GO" id="GO:0043565">
    <property type="term" value="F:sequence-specific DNA binding"/>
    <property type="evidence" value="ECO:0007669"/>
    <property type="project" value="InterPro"/>
</dbReference>
<dbReference type="Proteomes" id="UP001157137">
    <property type="component" value="Unassembled WGS sequence"/>
</dbReference>
<dbReference type="Pfam" id="PF12833">
    <property type="entry name" value="HTH_18"/>
    <property type="match status" value="1"/>
</dbReference>
<accession>A0A1H2RYW7</accession>
<proteinExistence type="predicted"/>
<gene>
    <name evidence="5" type="ORF">Heshes_10930</name>
    <name evidence="6" type="ORF">SAMN04489725_103200</name>
</gene>
<keyword evidence="1" id="KW-0805">Transcription regulation</keyword>
<dbReference type="EMBL" id="FNOJ01000003">
    <property type="protein sequence ID" value="SDW24682.1"/>
    <property type="molecule type" value="Genomic_DNA"/>
</dbReference>
<dbReference type="GO" id="GO:0003700">
    <property type="term" value="F:DNA-binding transcription factor activity"/>
    <property type="evidence" value="ECO:0007669"/>
    <property type="project" value="InterPro"/>
</dbReference>
<dbReference type="RefSeq" id="WP_237716397.1">
    <property type="nucleotide sequence ID" value="NZ_BSRA01000005.1"/>
</dbReference>
<dbReference type="SUPFAM" id="SSF46689">
    <property type="entry name" value="Homeodomain-like"/>
    <property type="match status" value="2"/>
</dbReference>
<dbReference type="PANTHER" id="PTHR43280">
    <property type="entry name" value="ARAC-FAMILY TRANSCRIPTIONAL REGULATOR"/>
    <property type="match status" value="1"/>
</dbReference>
<feature type="domain" description="HTH araC/xylS-type" evidence="4">
    <location>
        <begin position="290"/>
        <end position="389"/>
    </location>
</feature>
<evidence type="ECO:0000313" key="5">
    <source>
        <dbReference type="EMBL" id="GLV13409.1"/>
    </source>
</evidence>
<dbReference type="PANTHER" id="PTHR43280:SF28">
    <property type="entry name" value="HTH-TYPE TRANSCRIPTIONAL ACTIVATOR RHAS"/>
    <property type="match status" value="1"/>
</dbReference>
<keyword evidence="7" id="KW-1185">Reference proteome</keyword>
<evidence type="ECO:0000259" key="4">
    <source>
        <dbReference type="PROSITE" id="PS01124"/>
    </source>
</evidence>
<keyword evidence="3" id="KW-0804">Transcription</keyword>
<dbReference type="AlphaFoldDB" id="A0A1H2RYW7"/>
<organism evidence="6 7">
    <name type="scientific">Alicyclobacillus hesperidum</name>
    <dbReference type="NCBI Taxonomy" id="89784"/>
    <lineage>
        <taxon>Bacteria</taxon>
        <taxon>Bacillati</taxon>
        <taxon>Bacillota</taxon>
        <taxon>Bacilli</taxon>
        <taxon>Bacillales</taxon>
        <taxon>Alicyclobacillaceae</taxon>
        <taxon>Alicyclobacillus</taxon>
    </lineage>
</organism>
<keyword evidence="2" id="KW-0238">DNA-binding</keyword>
<dbReference type="STRING" id="89784.SAMN04489725_103200"/>
<dbReference type="InterPro" id="IPR009057">
    <property type="entry name" value="Homeodomain-like_sf"/>
</dbReference>
<evidence type="ECO:0000256" key="3">
    <source>
        <dbReference type="ARBA" id="ARBA00023163"/>
    </source>
</evidence>
<dbReference type="Proteomes" id="UP000182589">
    <property type="component" value="Unassembled WGS sequence"/>
</dbReference>
<evidence type="ECO:0000313" key="7">
    <source>
        <dbReference type="Proteomes" id="UP000182589"/>
    </source>
</evidence>
<sequence length="401" mass="45664">MSLSVQTNIMGQPVFHAFVEQGPAWPMTSWDVLQQKPIEVNFMEVGKLLERVHERKELLLCTIRSSQVVPIYPFLTQMQAGGFECIHVLTCDANTYIITFAAFSPERAMGSFEAGIARLASERSLVGVSRTFIDTDVRRWWTAVLESTSACHLNIYQDHVFSRLDRELVAISDEDRMRFLSRIITALDDRGYEGAAAVIDQVFNQIVEHNYRIEDVAELSSQVLLAAVGLKAGSGRDRLVQLPLSTRQWLQYVAKQCPKWWDWRDRLKQSLMVIMGREEALTSAHSAQIGQVIQVIESNYDSDLDVASLAARVFLSPSYLSKRFKSETGMTIREFIVQTRLNKAKDMLLHDFHLKAYEVGAHVGYPDPTYFNKLFKRQVGLTPKAFRDRAVRQSLGIHESE</sequence>
<name>A0A1H2RYW7_9BACL</name>
<evidence type="ECO:0000256" key="1">
    <source>
        <dbReference type="ARBA" id="ARBA00023015"/>
    </source>
</evidence>
<dbReference type="InterPro" id="IPR018060">
    <property type="entry name" value="HTH_AraC"/>
</dbReference>
<protein>
    <submittedName>
        <fullName evidence="6">Helix-turn-helix domain-containing protein</fullName>
    </submittedName>
</protein>
<reference evidence="7" key="1">
    <citation type="submission" date="2016-10" db="EMBL/GenBank/DDBJ databases">
        <authorList>
            <person name="Varghese N."/>
        </authorList>
    </citation>
    <scope>NUCLEOTIDE SEQUENCE [LARGE SCALE GENOMIC DNA]</scope>
    <source>
        <strain evidence="7">DSM 12489</strain>
    </source>
</reference>